<evidence type="ECO:0000256" key="8">
    <source>
        <dbReference type="SAM" id="MobiDB-lite"/>
    </source>
</evidence>
<protein>
    <recommendedName>
        <fullName evidence="10">C2H2-type domain-containing protein</fullName>
    </recommendedName>
</protein>
<reference evidence="11" key="1">
    <citation type="submission" date="2021-03" db="EMBL/GenBank/DDBJ databases">
        <title>Revisited historic fungal species revealed as producer of novel bioactive compounds through whole genome sequencing and comparative genomics.</title>
        <authorList>
            <person name="Vignolle G.A."/>
            <person name="Hochenegger N."/>
            <person name="Mach R.L."/>
            <person name="Mach-Aigner A.R."/>
            <person name="Javad Rahimi M."/>
            <person name="Salim K.A."/>
            <person name="Chan C.M."/>
            <person name="Lim L.B.L."/>
            <person name="Cai F."/>
            <person name="Druzhinina I.S."/>
            <person name="U'Ren J.M."/>
            <person name="Derntl C."/>
        </authorList>
    </citation>
    <scope>NUCLEOTIDE SEQUENCE</scope>
    <source>
        <strain evidence="11">TUCIM 5799</strain>
    </source>
</reference>
<dbReference type="InterPro" id="IPR036236">
    <property type="entry name" value="Znf_C2H2_sf"/>
</dbReference>
<gene>
    <name evidence="11" type="ORF">JX265_010415</name>
</gene>
<evidence type="ECO:0000256" key="9">
    <source>
        <dbReference type="SAM" id="Phobius"/>
    </source>
</evidence>
<organism evidence="11 12">
    <name type="scientific">Neoarthrinium moseri</name>
    <dbReference type="NCBI Taxonomy" id="1658444"/>
    <lineage>
        <taxon>Eukaryota</taxon>
        <taxon>Fungi</taxon>
        <taxon>Dikarya</taxon>
        <taxon>Ascomycota</taxon>
        <taxon>Pezizomycotina</taxon>
        <taxon>Sordariomycetes</taxon>
        <taxon>Xylariomycetidae</taxon>
        <taxon>Amphisphaeriales</taxon>
        <taxon>Apiosporaceae</taxon>
        <taxon>Neoarthrinium</taxon>
    </lineage>
</organism>
<keyword evidence="4 7" id="KW-0863">Zinc-finger</keyword>
<evidence type="ECO:0000256" key="1">
    <source>
        <dbReference type="ARBA" id="ARBA00004123"/>
    </source>
</evidence>
<proteinExistence type="predicted"/>
<dbReference type="EMBL" id="JAFIMR010000034">
    <property type="protein sequence ID" value="KAI1859412.1"/>
    <property type="molecule type" value="Genomic_DNA"/>
</dbReference>
<dbReference type="PANTHER" id="PTHR40626:SF14">
    <property type="entry name" value="C2H2 TYPE ZINC FINGER DOMAIN PROTEIN (AFU_ORTHOLOGUE AFUA_1G02360)"/>
    <property type="match status" value="1"/>
</dbReference>
<dbReference type="GO" id="GO:0008270">
    <property type="term" value="F:zinc ion binding"/>
    <property type="evidence" value="ECO:0007669"/>
    <property type="project" value="UniProtKB-KW"/>
</dbReference>
<keyword evidence="5" id="KW-0862">Zinc</keyword>
<keyword evidence="2" id="KW-0479">Metal-binding</keyword>
<dbReference type="Pfam" id="PF04082">
    <property type="entry name" value="Fungal_trans"/>
    <property type="match status" value="1"/>
</dbReference>
<dbReference type="CDD" id="cd12148">
    <property type="entry name" value="fungal_TF_MHR"/>
    <property type="match status" value="1"/>
</dbReference>
<dbReference type="Proteomes" id="UP000829685">
    <property type="component" value="Unassembled WGS sequence"/>
</dbReference>
<accession>A0A9P9WED9</accession>
<dbReference type="Gene3D" id="3.30.160.60">
    <property type="entry name" value="Classic Zinc Finger"/>
    <property type="match status" value="1"/>
</dbReference>
<evidence type="ECO:0000313" key="11">
    <source>
        <dbReference type="EMBL" id="KAI1859412.1"/>
    </source>
</evidence>
<dbReference type="GO" id="GO:0005634">
    <property type="term" value="C:nucleus"/>
    <property type="evidence" value="ECO:0007669"/>
    <property type="project" value="UniProtKB-SubCell"/>
</dbReference>
<keyword evidence="9" id="KW-0472">Membrane</keyword>
<feature type="domain" description="C2H2-type" evidence="10">
    <location>
        <begin position="20"/>
        <end position="42"/>
    </location>
</feature>
<keyword evidence="9" id="KW-1133">Transmembrane helix</keyword>
<comment type="subcellular location">
    <subcellularLocation>
        <location evidence="1">Nucleus</location>
    </subcellularLocation>
</comment>
<dbReference type="PROSITE" id="PS50157">
    <property type="entry name" value="ZINC_FINGER_C2H2_2"/>
    <property type="match status" value="1"/>
</dbReference>
<dbReference type="InterPro" id="IPR051059">
    <property type="entry name" value="VerF-like"/>
</dbReference>
<feature type="transmembrane region" description="Helical" evidence="9">
    <location>
        <begin position="602"/>
        <end position="623"/>
    </location>
</feature>
<keyword evidence="6" id="KW-0539">Nucleus</keyword>
<dbReference type="GO" id="GO:0000981">
    <property type="term" value="F:DNA-binding transcription factor activity, RNA polymerase II-specific"/>
    <property type="evidence" value="ECO:0007669"/>
    <property type="project" value="InterPro"/>
</dbReference>
<name>A0A9P9WED9_9PEZI</name>
<evidence type="ECO:0000256" key="7">
    <source>
        <dbReference type="PROSITE-ProRule" id="PRU00042"/>
    </source>
</evidence>
<dbReference type="GO" id="GO:0000785">
    <property type="term" value="C:chromatin"/>
    <property type="evidence" value="ECO:0007669"/>
    <property type="project" value="TreeGrafter"/>
</dbReference>
<dbReference type="GO" id="GO:0006351">
    <property type="term" value="P:DNA-templated transcription"/>
    <property type="evidence" value="ECO:0007669"/>
    <property type="project" value="InterPro"/>
</dbReference>
<evidence type="ECO:0000256" key="2">
    <source>
        <dbReference type="ARBA" id="ARBA00022723"/>
    </source>
</evidence>
<evidence type="ECO:0000259" key="10">
    <source>
        <dbReference type="PROSITE" id="PS50157"/>
    </source>
</evidence>
<comment type="caution">
    <text evidence="11">The sequence shown here is derived from an EMBL/GenBank/DDBJ whole genome shotgun (WGS) entry which is preliminary data.</text>
</comment>
<dbReference type="Pfam" id="PF00096">
    <property type="entry name" value="zf-C2H2"/>
    <property type="match status" value="1"/>
</dbReference>
<sequence>MDGPARVTSRELNNTGDKPFVCPTCGRAFSRNDSLTRHVRIHGRTGLEPIHRPYQQPTTQPQVSQQVVTPTSVNGASDFVGGDAFEQTLDHSNEARDDDSSIVPAADYSFTSPLSFDGSLAWPDAEQLLQTIVSSDWSSLTLPPDMLAATPPSDGATPFVIDPRLQENHGHPMQSSDGSAEAIQSLSNMITSVSSRVTTAVEKLPGLTSAFLDNCLQTYFIRFNPSFPILHRPTFVFRECSPSLLLNAIALGSLFIGTEDAVSKGEALWRLAYTAVATSWQSLLYHRGMHDSRNGVQLALTALLGQTYAMLSKNETLRVTSQVYHSLGFSWARHCNLFDLEPLSGVESLSTNGGEELAKSWKAWVAREQQLRALLGHYILDGQLSFLSGQPTSVSHVTNPLVLSGNSRLFDSQSAAEWLTEMKSASHEPVHFRQLYFALFEAQNIDPSLMGAAKTDDLKSLGNSLDVRVVLECIHSLVRETRDSLYVHSIGSLPSLFEVKTALFRVYRRLEHHHDPVERLVLLLRWHFVCLDTVSNSMHICTRLIHQFQIQQNLFGPRDASESWSSIVDWVRTSPDAKRALLHATAIQDIAGQLPLSHINSMWMPIPIFAAAIIFGIFCLNGLSTVTLPHSVDWSVALDLTNPGAEPAALTSFDDQSQSKTQAFLGSSFRAANLALGHSRNLRYDFNSLQTIIHGLSVQWGVCCELESVLHSLKAHCP</sequence>
<dbReference type="GO" id="GO:0000978">
    <property type="term" value="F:RNA polymerase II cis-regulatory region sequence-specific DNA binding"/>
    <property type="evidence" value="ECO:0007669"/>
    <property type="project" value="InterPro"/>
</dbReference>
<dbReference type="SUPFAM" id="SSF57667">
    <property type="entry name" value="beta-beta-alpha zinc fingers"/>
    <property type="match status" value="1"/>
</dbReference>
<dbReference type="FunFam" id="3.30.160.60:FF:000736">
    <property type="entry name" value="Zinc finger protein 423"/>
    <property type="match status" value="1"/>
</dbReference>
<keyword evidence="12" id="KW-1185">Reference proteome</keyword>
<dbReference type="InterPro" id="IPR013087">
    <property type="entry name" value="Znf_C2H2_type"/>
</dbReference>
<keyword evidence="9" id="KW-0812">Transmembrane</keyword>
<feature type="region of interest" description="Disordered" evidence="8">
    <location>
        <begin position="155"/>
        <end position="180"/>
    </location>
</feature>
<evidence type="ECO:0000256" key="4">
    <source>
        <dbReference type="ARBA" id="ARBA00022771"/>
    </source>
</evidence>
<dbReference type="InterPro" id="IPR007219">
    <property type="entry name" value="XnlR_reg_dom"/>
</dbReference>
<evidence type="ECO:0000256" key="6">
    <source>
        <dbReference type="ARBA" id="ARBA00023242"/>
    </source>
</evidence>
<evidence type="ECO:0000313" key="12">
    <source>
        <dbReference type="Proteomes" id="UP000829685"/>
    </source>
</evidence>
<evidence type="ECO:0000256" key="5">
    <source>
        <dbReference type="ARBA" id="ARBA00022833"/>
    </source>
</evidence>
<dbReference type="SMART" id="SM00355">
    <property type="entry name" value="ZnF_C2H2"/>
    <property type="match status" value="1"/>
</dbReference>
<dbReference type="PROSITE" id="PS00028">
    <property type="entry name" value="ZINC_FINGER_C2H2_1"/>
    <property type="match status" value="1"/>
</dbReference>
<keyword evidence="3" id="KW-0677">Repeat</keyword>
<dbReference type="AlphaFoldDB" id="A0A9P9WED9"/>
<evidence type="ECO:0000256" key="3">
    <source>
        <dbReference type="ARBA" id="ARBA00022737"/>
    </source>
</evidence>
<dbReference type="PANTHER" id="PTHR40626">
    <property type="entry name" value="MIP31509P"/>
    <property type="match status" value="1"/>
</dbReference>